<dbReference type="Proteomes" id="UP000238362">
    <property type="component" value="Unassembled WGS sequence"/>
</dbReference>
<keyword evidence="3" id="KW-1185">Reference proteome</keyword>
<dbReference type="Pfam" id="PF13649">
    <property type="entry name" value="Methyltransf_25"/>
    <property type="match status" value="1"/>
</dbReference>
<organism evidence="2 3">
    <name type="scientific">Prauserella shujinwangii</name>
    <dbReference type="NCBI Taxonomy" id="1453103"/>
    <lineage>
        <taxon>Bacteria</taxon>
        <taxon>Bacillati</taxon>
        <taxon>Actinomycetota</taxon>
        <taxon>Actinomycetes</taxon>
        <taxon>Pseudonocardiales</taxon>
        <taxon>Pseudonocardiaceae</taxon>
        <taxon>Prauserella</taxon>
    </lineage>
</organism>
<dbReference type="InterPro" id="IPR029063">
    <property type="entry name" value="SAM-dependent_MTases_sf"/>
</dbReference>
<keyword evidence="2" id="KW-0808">Transferase</keyword>
<dbReference type="SUPFAM" id="SSF53335">
    <property type="entry name" value="S-adenosyl-L-methionine-dependent methyltransferases"/>
    <property type="match status" value="1"/>
</dbReference>
<accession>A0A2T0M2X7</accession>
<keyword evidence="2" id="KW-0489">Methyltransferase</keyword>
<proteinExistence type="predicted"/>
<gene>
    <name evidence="2" type="ORF">B0I33_101251</name>
</gene>
<dbReference type="EMBL" id="PVNH01000001">
    <property type="protein sequence ID" value="PRX51098.1"/>
    <property type="molecule type" value="Genomic_DNA"/>
</dbReference>
<sequence length="266" mass="28860">MSFAPEWLALREGADAEARSAELLEPLRRALRDRRLNRTPLVVRDLGCGTGSMGRWLSARLDGPQHWILHDHDPALLARAAAALAGPGRTTEPREGDLTALRADDLAGTDLVTASALLDLLTAKEVRSLAAACTAAGCPALLTLSVTGRVEFDPAEPLDAEFAAAFDEHQRRRTSGRRLLGPDAVPIATGAFEDLGGTVLTSPSPWWLGPRRPELTRWWLRDWVGTACEQRPELAPEAPAYLRRRLGAPFRVSVWHADLLALPGAP</sequence>
<protein>
    <submittedName>
        <fullName evidence="2">Methyltransferase family protein</fullName>
    </submittedName>
</protein>
<name>A0A2T0M2X7_9PSEU</name>
<dbReference type="Gene3D" id="3.40.50.150">
    <property type="entry name" value="Vaccinia Virus protein VP39"/>
    <property type="match status" value="1"/>
</dbReference>
<dbReference type="InterPro" id="IPR041698">
    <property type="entry name" value="Methyltransf_25"/>
</dbReference>
<comment type="caution">
    <text evidence="2">The sequence shown here is derived from an EMBL/GenBank/DDBJ whole genome shotgun (WGS) entry which is preliminary data.</text>
</comment>
<evidence type="ECO:0000259" key="1">
    <source>
        <dbReference type="Pfam" id="PF13649"/>
    </source>
</evidence>
<dbReference type="RefSeq" id="WP_219927106.1">
    <property type="nucleotide sequence ID" value="NZ_PVNH01000001.1"/>
</dbReference>
<dbReference type="GO" id="GO:0032259">
    <property type="term" value="P:methylation"/>
    <property type="evidence" value="ECO:0007669"/>
    <property type="project" value="UniProtKB-KW"/>
</dbReference>
<evidence type="ECO:0000313" key="3">
    <source>
        <dbReference type="Proteomes" id="UP000238362"/>
    </source>
</evidence>
<dbReference type="AlphaFoldDB" id="A0A2T0M2X7"/>
<evidence type="ECO:0000313" key="2">
    <source>
        <dbReference type="EMBL" id="PRX51098.1"/>
    </source>
</evidence>
<feature type="domain" description="Methyltransferase" evidence="1">
    <location>
        <begin position="44"/>
        <end position="133"/>
    </location>
</feature>
<reference evidence="2 3" key="1">
    <citation type="submission" date="2018-03" db="EMBL/GenBank/DDBJ databases">
        <title>Genomic Encyclopedia of Type Strains, Phase III (KMG-III): the genomes of soil and plant-associated and newly described type strains.</title>
        <authorList>
            <person name="Whitman W."/>
        </authorList>
    </citation>
    <scope>NUCLEOTIDE SEQUENCE [LARGE SCALE GENOMIC DNA]</scope>
    <source>
        <strain evidence="2 3">CGMCC 4.7125</strain>
    </source>
</reference>
<dbReference type="GO" id="GO:0008168">
    <property type="term" value="F:methyltransferase activity"/>
    <property type="evidence" value="ECO:0007669"/>
    <property type="project" value="UniProtKB-KW"/>
</dbReference>